<proteinExistence type="predicted"/>
<feature type="compositionally biased region" description="Polar residues" evidence="1">
    <location>
        <begin position="27"/>
        <end position="44"/>
    </location>
</feature>
<comment type="caution">
    <text evidence="2">The sequence shown here is derived from an EMBL/GenBank/DDBJ whole genome shotgun (WGS) entry which is preliminary data.</text>
</comment>
<sequence>MPSRLVALGPLTTMEANNVKVQKKFTHVSSEGSHSTASLRTGASASRPGRFTKMSDLRNIVSRPNPDSQCHDSVESQWVLTPQPMTKVRFRPTASDTLREAFTDGLDLLSHVESSSPITQVKPQI</sequence>
<dbReference type="Proteomes" id="UP000073492">
    <property type="component" value="Unassembled WGS sequence"/>
</dbReference>
<accession>A0A139IGR3</accession>
<name>A0A139IGR3_9PEZI</name>
<evidence type="ECO:0000313" key="2">
    <source>
        <dbReference type="EMBL" id="KXT13987.1"/>
    </source>
</evidence>
<gene>
    <name evidence="2" type="ORF">AC579_8841</name>
</gene>
<dbReference type="AlphaFoldDB" id="A0A139IGR3"/>
<dbReference type="EMBL" id="LFZO01000097">
    <property type="protein sequence ID" value="KXT13987.1"/>
    <property type="molecule type" value="Genomic_DNA"/>
</dbReference>
<organism evidence="2 3">
    <name type="scientific">Pseudocercospora musae</name>
    <dbReference type="NCBI Taxonomy" id="113226"/>
    <lineage>
        <taxon>Eukaryota</taxon>
        <taxon>Fungi</taxon>
        <taxon>Dikarya</taxon>
        <taxon>Ascomycota</taxon>
        <taxon>Pezizomycotina</taxon>
        <taxon>Dothideomycetes</taxon>
        <taxon>Dothideomycetidae</taxon>
        <taxon>Mycosphaerellales</taxon>
        <taxon>Mycosphaerellaceae</taxon>
        <taxon>Pseudocercospora</taxon>
    </lineage>
</organism>
<keyword evidence="3" id="KW-1185">Reference proteome</keyword>
<protein>
    <submittedName>
        <fullName evidence="2">Uncharacterized protein</fullName>
    </submittedName>
</protein>
<feature type="region of interest" description="Disordered" evidence="1">
    <location>
        <begin position="25"/>
        <end position="53"/>
    </location>
</feature>
<reference evidence="2 3" key="1">
    <citation type="submission" date="2015-07" db="EMBL/GenBank/DDBJ databases">
        <title>Comparative genomics of the Sigatoka disease complex on banana suggests a link between parallel evolutionary changes in Pseudocercospora fijiensis and Pseudocercospora eumusae and increased virulence on the banana host.</title>
        <authorList>
            <person name="Chang T.-C."/>
            <person name="Salvucci A."/>
            <person name="Crous P.W."/>
            <person name="Stergiopoulos I."/>
        </authorList>
    </citation>
    <scope>NUCLEOTIDE SEQUENCE [LARGE SCALE GENOMIC DNA]</scope>
    <source>
        <strain evidence="2 3">CBS 116634</strain>
    </source>
</reference>
<evidence type="ECO:0000313" key="3">
    <source>
        <dbReference type="Proteomes" id="UP000073492"/>
    </source>
</evidence>
<evidence type="ECO:0000256" key="1">
    <source>
        <dbReference type="SAM" id="MobiDB-lite"/>
    </source>
</evidence>